<reference evidence="2 3" key="1">
    <citation type="journal article" date="2011" name="Cell">
        <title>The monarch butterfly genome yields insights into long-distance migration.</title>
        <authorList>
            <person name="Zhan S."/>
            <person name="Merlin C."/>
            <person name="Boore J.L."/>
            <person name="Reppert S.M."/>
        </authorList>
    </citation>
    <scope>NUCLEOTIDE SEQUENCE [LARGE SCALE GENOMIC DNA]</scope>
    <source>
        <strain evidence="2">F-2</strain>
    </source>
</reference>
<sequence>MVSGAYKDFTPAFLIAVIATAIDLTACRKLNLPSLSSPDDSGRALREVLKIPRVLLFISFAVVAGTFDSFIIYYMFWFLEELAEQTDSMAKIKLVEGVVVAAQSFIGELVFFYFSGECIEMFKLLYLNDSKRLS</sequence>
<gene>
    <name evidence="2" type="ORF">KGM_212786</name>
</gene>
<proteinExistence type="predicted"/>
<keyword evidence="1" id="KW-0812">Transmembrane</keyword>
<feature type="transmembrane region" description="Helical" evidence="1">
    <location>
        <begin position="94"/>
        <end position="114"/>
    </location>
</feature>
<name>A0A212FP98_DANPL</name>
<dbReference type="STRING" id="278856.A0A212FP98"/>
<keyword evidence="3" id="KW-1185">Reference proteome</keyword>
<organism evidence="2 3">
    <name type="scientific">Danaus plexippus plexippus</name>
    <dbReference type="NCBI Taxonomy" id="278856"/>
    <lineage>
        <taxon>Eukaryota</taxon>
        <taxon>Metazoa</taxon>
        <taxon>Ecdysozoa</taxon>
        <taxon>Arthropoda</taxon>
        <taxon>Hexapoda</taxon>
        <taxon>Insecta</taxon>
        <taxon>Pterygota</taxon>
        <taxon>Neoptera</taxon>
        <taxon>Endopterygota</taxon>
        <taxon>Lepidoptera</taxon>
        <taxon>Glossata</taxon>
        <taxon>Ditrysia</taxon>
        <taxon>Papilionoidea</taxon>
        <taxon>Nymphalidae</taxon>
        <taxon>Danainae</taxon>
        <taxon>Danaini</taxon>
        <taxon>Danaina</taxon>
        <taxon>Danaus</taxon>
        <taxon>Danaus</taxon>
    </lineage>
</organism>
<keyword evidence="1" id="KW-0472">Membrane</keyword>
<dbReference type="GO" id="GO:0016020">
    <property type="term" value="C:membrane"/>
    <property type="evidence" value="ECO:0007669"/>
    <property type="project" value="TreeGrafter"/>
</dbReference>
<protein>
    <submittedName>
        <fullName evidence="2">Major facilitator superfamily domain-containing protein 6</fullName>
    </submittedName>
</protein>
<dbReference type="KEGG" id="dpl:KGM_212786"/>
<dbReference type="PANTHER" id="PTHR16172">
    <property type="entry name" value="MAJOR FACILITATOR SUPERFAMILY DOMAIN-CONTAINING PROTEIN 6-LIKE"/>
    <property type="match status" value="1"/>
</dbReference>
<evidence type="ECO:0000256" key="1">
    <source>
        <dbReference type="SAM" id="Phobius"/>
    </source>
</evidence>
<dbReference type="PANTHER" id="PTHR16172:SF37">
    <property type="entry name" value="RE36877P"/>
    <property type="match status" value="1"/>
</dbReference>
<dbReference type="Proteomes" id="UP000007151">
    <property type="component" value="Unassembled WGS sequence"/>
</dbReference>
<dbReference type="AlphaFoldDB" id="A0A212FP98"/>
<dbReference type="InterPro" id="IPR036259">
    <property type="entry name" value="MFS_trans_sf"/>
</dbReference>
<dbReference type="InParanoid" id="A0A212FP98"/>
<dbReference type="Gene3D" id="1.20.1250.20">
    <property type="entry name" value="MFS general substrate transporter like domains"/>
    <property type="match status" value="1"/>
</dbReference>
<dbReference type="InterPro" id="IPR051717">
    <property type="entry name" value="MFS_MFSD6"/>
</dbReference>
<feature type="transmembrane region" description="Helical" evidence="1">
    <location>
        <begin position="51"/>
        <end position="74"/>
    </location>
</feature>
<evidence type="ECO:0000313" key="2">
    <source>
        <dbReference type="EMBL" id="OWR55539.1"/>
    </source>
</evidence>
<keyword evidence="1" id="KW-1133">Transmembrane helix</keyword>
<comment type="caution">
    <text evidence="2">The sequence shown here is derived from an EMBL/GenBank/DDBJ whole genome shotgun (WGS) entry which is preliminary data.</text>
</comment>
<accession>A0A212FP98</accession>
<evidence type="ECO:0000313" key="3">
    <source>
        <dbReference type="Proteomes" id="UP000007151"/>
    </source>
</evidence>
<dbReference type="EMBL" id="AGBW02003540">
    <property type="protein sequence ID" value="OWR55539.1"/>
    <property type="molecule type" value="Genomic_DNA"/>
</dbReference>